<dbReference type="Proteomes" id="UP000265725">
    <property type="component" value="Chromosome"/>
</dbReference>
<gene>
    <name evidence="1" type="ORF">D3873_02185</name>
</gene>
<dbReference type="KEGG" id="paek:D3873_02185"/>
<dbReference type="Pfam" id="PF08863">
    <property type="entry name" value="YolD"/>
    <property type="match status" value="1"/>
</dbReference>
<dbReference type="RefSeq" id="WP_119882481.1">
    <property type="nucleotide sequence ID" value="NZ_CP032418.1"/>
</dbReference>
<reference evidence="2" key="1">
    <citation type="submission" date="2018-09" db="EMBL/GenBank/DDBJ databases">
        <authorList>
            <person name="Zhu H."/>
        </authorList>
    </citation>
    <scope>NUCLEOTIDE SEQUENCE [LARGE SCALE GENOMIC DNA]</scope>
    <source>
        <strain evidence="2">K2R23-3</strain>
    </source>
</reference>
<proteinExistence type="predicted"/>
<evidence type="ECO:0000313" key="1">
    <source>
        <dbReference type="EMBL" id="AYC28736.1"/>
    </source>
</evidence>
<dbReference type="OrthoDB" id="1644322at2"/>
<evidence type="ECO:0000313" key="2">
    <source>
        <dbReference type="Proteomes" id="UP000265725"/>
    </source>
</evidence>
<accession>A0A385YQ38</accession>
<dbReference type="PANTHER" id="PTHR40051:SF1">
    <property type="entry name" value="YOLD-LIKE FAMILY PROTEIN"/>
    <property type="match status" value="1"/>
</dbReference>
<sequence length="119" mass="14106">MRKINRAMQLQGDIKDRGNIKWTSLFLPEHVKAMREWQEDIGKVDKPLLDEFDLQVLQEELEIAIQTANEVRIKEWKDGKFVYHRGIITRANSQKLTYEDPFGKHDIYATNLIEIMSLY</sequence>
<keyword evidence="2" id="KW-1185">Reference proteome</keyword>
<dbReference type="AlphaFoldDB" id="A0A385YQ38"/>
<organism evidence="1 2">
    <name type="scientific">Paenisporosarcina cavernae</name>
    <dbReference type="NCBI Taxonomy" id="2320858"/>
    <lineage>
        <taxon>Bacteria</taxon>
        <taxon>Bacillati</taxon>
        <taxon>Bacillota</taxon>
        <taxon>Bacilli</taxon>
        <taxon>Bacillales</taxon>
        <taxon>Caryophanaceae</taxon>
        <taxon>Paenisporosarcina</taxon>
    </lineage>
</organism>
<dbReference type="EMBL" id="CP032418">
    <property type="protein sequence ID" value="AYC28736.1"/>
    <property type="molecule type" value="Genomic_DNA"/>
</dbReference>
<name>A0A385YQ38_9BACL</name>
<dbReference type="InterPro" id="IPR014962">
    <property type="entry name" value="YolD"/>
</dbReference>
<protein>
    <submittedName>
        <fullName evidence="1">YolD-like family protein</fullName>
    </submittedName>
</protein>
<dbReference type="PANTHER" id="PTHR40051">
    <property type="entry name" value="IG HYPOTHETICAL 15966"/>
    <property type="match status" value="1"/>
</dbReference>